<gene>
    <name evidence="1" type="ORF">CS022_17050</name>
</gene>
<comment type="caution">
    <text evidence="1">The sequence shown here is derived from an EMBL/GenBank/DDBJ whole genome shotgun (WGS) entry which is preliminary data.</text>
</comment>
<evidence type="ECO:0000313" key="1">
    <source>
        <dbReference type="EMBL" id="RXJ72252.1"/>
    </source>
</evidence>
<dbReference type="AlphaFoldDB" id="A0A4Q0YMW9"/>
<evidence type="ECO:0000313" key="2">
    <source>
        <dbReference type="Proteomes" id="UP000290287"/>
    </source>
</evidence>
<dbReference type="RefSeq" id="WP_129123271.1">
    <property type="nucleotide sequence ID" value="NZ_PEIB01000024.1"/>
</dbReference>
<dbReference type="Proteomes" id="UP000290287">
    <property type="component" value="Unassembled WGS sequence"/>
</dbReference>
<reference evidence="1 2" key="1">
    <citation type="submission" date="2017-10" db="EMBL/GenBank/DDBJ databases">
        <title>Nyctiphanis sp. nov., isolated from the stomach of the euphausiid Nyctiphanes simplex (Hansen, 1911) in the Gulf of California.</title>
        <authorList>
            <person name="Gomez-Gil B."/>
            <person name="Aguilar-Mendez M."/>
            <person name="Lopez-Cortes A."/>
            <person name="Gomez-Gutierrez J."/>
            <person name="Roque A."/>
            <person name="Lang E."/>
            <person name="Gonzalez-Castillo A."/>
        </authorList>
    </citation>
    <scope>NUCLEOTIDE SEQUENCE [LARGE SCALE GENOMIC DNA]</scope>
    <source>
        <strain evidence="1 2">CAIM 600</strain>
    </source>
</reference>
<sequence>MSRKILLLATVFIVSGCGVLSFDHYANDMIDRYYGRDSLEPVYIDEDTQSLLEDRFIIWLNDDEVDQALVINDRN</sequence>
<proteinExistence type="predicted"/>
<keyword evidence="2" id="KW-1185">Reference proteome</keyword>
<accession>A0A4Q0YMW9</accession>
<name>A0A4Q0YMW9_9GAMM</name>
<organism evidence="1 2">
    <name type="scientific">Veronia nyctiphanis</name>
    <dbReference type="NCBI Taxonomy" id="1278244"/>
    <lineage>
        <taxon>Bacteria</taxon>
        <taxon>Pseudomonadati</taxon>
        <taxon>Pseudomonadota</taxon>
        <taxon>Gammaproteobacteria</taxon>
        <taxon>Vibrionales</taxon>
        <taxon>Vibrionaceae</taxon>
        <taxon>Veronia</taxon>
    </lineage>
</organism>
<dbReference type="PROSITE" id="PS51257">
    <property type="entry name" value="PROKAR_LIPOPROTEIN"/>
    <property type="match status" value="1"/>
</dbReference>
<protein>
    <submittedName>
        <fullName evidence="1">Uncharacterized protein</fullName>
    </submittedName>
</protein>
<dbReference type="EMBL" id="PEIB01000024">
    <property type="protein sequence ID" value="RXJ72252.1"/>
    <property type="molecule type" value="Genomic_DNA"/>
</dbReference>